<evidence type="ECO:0000313" key="2">
    <source>
        <dbReference type="Proteomes" id="UP001060085"/>
    </source>
</evidence>
<comment type="caution">
    <text evidence="1">The sequence shown here is derived from an EMBL/GenBank/DDBJ whole genome shotgun (WGS) entry which is preliminary data.</text>
</comment>
<organism evidence="1 2">
    <name type="scientific">Catharanthus roseus</name>
    <name type="common">Madagascar periwinkle</name>
    <name type="synonym">Vinca rosea</name>
    <dbReference type="NCBI Taxonomy" id="4058"/>
    <lineage>
        <taxon>Eukaryota</taxon>
        <taxon>Viridiplantae</taxon>
        <taxon>Streptophyta</taxon>
        <taxon>Embryophyta</taxon>
        <taxon>Tracheophyta</taxon>
        <taxon>Spermatophyta</taxon>
        <taxon>Magnoliopsida</taxon>
        <taxon>eudicotyledons</taxon>
        <taxon>Gunneridae</taxon>
        <taxon>Pentapetalae</taxon>
        <taxon>asterids</taxon>
        <taxon>lamiids</taxon>
        <taxon>Gentianales</taxon>
        <taxon>Apocynaceae</taxon>
        <taxon>Rauvolfioideae</taxon>
        <taxon>Vinceae</taxon>
        <taxon>Catharanthinae</taxon>
        <taxon>Catharanthus</taxon>
    </lineage>
</organism>
<reference evidence="2" key="1">
    <citation type="journal article" date="2023" name="Nat. Plants">
        <title>Single-cell RNA sequencing provides a high-resolution roadmap for understanding the multicellular compartmentation of specialized metabolism.</title>
        <authorList>
            <person name="Sun S."/>
            <person name="Shen X."/>
            <person name="Li Y."/>
            <person name="Li Y."/>
            <person name="Wang S."/>
            <person name="Li R."/>
            <person name="Zhang H."/>
            <person name="Shen G."/>
            <person name="Guo B."/>
            <person name="Wei J."/>
            <person name="Xu J."/>
            <person name="St-Pierre B."/>
            <person name="Chen S."/>
            <person name="Sun C."/>
        </authorList>
    </citation>
    <scope>NUCLEOTIDE SEQUENCE [LARGE SCALE GENOMIC DNA]</scope>
</reference>
<gene>
    <name evidence="1" type="ORF">M9H77_04987</name>
</gene>
<sequence length="412" mass="46082">MEFLRMPKMALLPIVCILLILVSHSSPISAARNRWNMLAARNRRSMLANDLGATPPMGWNSWNHFFCDINEDMIKATADAMISTGLADLGYKYINIDDCWAEKNRSAEGRMVPKKATFPSGIKAIADYVHSKGLKLGIYSDAGTFTCSGTMPGSLDYEEIDAKTFAEWGIDYLKYDNCYNEGIDPVDRYPKMTRALMNAGRPIFFSLCDWGDQHPATWGYQVGNSWRTTADIQDNWENMRSRALQNEVYADYARPGGWNDPDMLEIGNGGMTKDEYMTHFSLWAISKAPLLIGCDVRDMSNDTKEILFNKEVIDINQDSLGIQAKRVRTQGELEVWAAPLSGYRFAVLFVNGLEGATSMGVVWQDIGLPPSTAVTARDVWEHKTLDGELVGYIGTDLQPHSCKMFVLTPVSS</sequence>
<dbReference type="EMBL" id="CM044701">
    <property type="protein sequence ID" value="KAI5683759.1"/>
    <property type="molecule type" value="Genomic_DNA"/>
</dbReference>
<accession>A0ACC0CG36</accession>
<evidence type="ECO:0000313" key="1">
    <source>
        <dbReference type="EMBL" id="KAI5683759.1"/>
    </source>
</evidence>
<keyword evidence="2" id="KW-1185">Reference proteome</keyword>
<dbReference type="Proteomes" id="UP001060085">
    <property type="component" value="Linkage Group LG01"/>
</dbReference>
<name>A0ACC0CG36_CATRO</name>
<proteinExistence type="predicted"/>
<protein>
    <submittedName>
        <fullName evidence="1">Uncharacterized protein</fullName>
    </submittedName>
</protein>